<dbReference type="AlphaFoldDB" id="A0A1J6KDX4"/>
<reference evidence="2" key="1">
    <citation type="submission" date="2016-11" db="EMBL/GenBank/DDBJ databases">
        <title>The genome of Nicotiana attenuata.</title>
        <authorList>
            <person name="Xu S."/>
            <person name="Brockmoeller T."/>
            <person name="Gaquerel E."/>
            <person name="Navarro A."/>
            <person name="Kuhl H."/>
            <person name="Gase K."/>
            <person name="Ling Z."/>
            <person name="Zhou W."/>
            <person name="Kreitzer C."/>
            <person name="Stanke M."/>
            <person name="Tang H."/>
            <person name="Lyons E."/>
            <person name="Pandey P."/>
            <person name="Pandey S.P."/>
            <person name="Timmermann B."/>
            <person name="Baldwin I.T."/>
        </authorList>
    </citation>
    <scope>NUCLEOTIDE SEQUENCE [LARGE SCALE GENOMIC DNA]</scope>
    <source>
        <strain evidence="2">UT</strain>
    </source>
</reference>
<gene>
    <name evidence="2" type="ORF">A4A49_25846</name>
</gene>
<comment type="caution">
    <text evidence="2">The sequence shown here is derived from an EMBL/GenBank/DDBJ whole genome shotgun (WGS) entry which is preliminary data.</text>
</comment>
<feature type="region of interest" description="Disordered" evidence="1">
    <location>
        <begin position="1"/>
        <end position="40"/>
    </location>
</feature>
<keyword evidence="3" id="KW-1185">Reference proteome</keyword>
<dbReference type="Gramene" id="OIT28266">
    <property type="protein sequence ID" value="OIT28266"/>
    <property type="gene ID" value="A4A49_25846"/>
</dbReference>
<organism evidence="2 3">
    <name type="scientific">Nicotiana attenuata</name>
    <name type="common">Coyote tobacco</name>
    <dbReference type="NCBI Taxonomy" id="49451"/>
    <lineage>
        <taxon>Eukaryota</taxon>
        <taxon>Viridiplantae</taxon>
        <taxon>Streptophyta</taxon>
        <taxon>Embryophyta</taxon>
        <taxon>Tracheophyta</taxon>
        <taxon>Spermatophyta</taxon>
        <taxon>Magnoliopsida</taxon>
        <taxon>eudicotyledons</taxon>
        <taxon>Gunneridae</taxon>
        <taxon>Pentapetalae</taxon>
        <taxon>asterids</taxon>
        <taxon>lamiids</taxon>
        <taxon>Solanales</taxon>
        <taxon>Solanaceae</taxon>
        <taxon>Nicotianoideae</taxon>
        <taxon>Nicotianeae</taxon>
        <taxon>Nicotiana</taxon>
    </lineage>
</organism>
<evidence type="ECO:0000256" key="1">
    <source>
        <dbReference type="SAM" id="MobiDB-lite"/>
    </source>
</evidence>
<accession>A0A1J6KDX4</accession>
<sequence length="228" mass="24641">MASSTGSNNTVPIKKRFPKDQNNNKNGSDEKQQEKPSPILSLTKNAITPLAFLSPTPPTSEAVVGATSGTLISSNASATLGGIPRNVNVAPSLLQKRSYDVFSGGSHILQPGNVQLLNVPHTLNFPRNGEYLVRSGKDVHSPKSLVGYMRSQPSHNKEGAYESADIQPLKEVAKDKGKKQVASQEKEEAAAEPSPTRRNNVNVPGLKLVDNRKKYRVPDLNFPPPEND</sequence>
<protein>
    <submittedName>
        <fullName evidence="2">Uncharacterized protein</fullName>
    </submittedName>
</protein>
<feature type="region of interest" description="Disordered" evidence="1">
    <location>
        <begin position="148"/>
        <end position="228"/>
    </location>
</feature>
<dbReference type="EMBL" id="MJEQ01002114">
    <property type="protein sequence ID" value="OIT28266.1"/>
    <property type="molecule type" value="Genomic_DNA"/>
</dbReference>
<feature type="compositionally biased region" description="Polar residues" evidence="1">
    <location>
        <begin position="1"/>
        <end position="11"/>
    </location>
</feature>
<name>A0A1J6KDX4_NICAT</name>
<dbReference type="Proteomes" id="UP000187609">
    <property type="component" value="Unassembled WGS sequence"/>
</dbReference>
<evidence type="ECO:0000313" key="2">
    <source>
        <dbReference type="EMBL" id="OIT28266.1"/>
    </source>
</evidence>
<proteinExistence type="predicted"/>
<evidence type="ECO:0000313" key="3">
    <source>
        <dbReference type="Proteomes" id="UP000187609"/>
    </source>
</evidence>